<organism evidence="2 3">
    <name type="scientific">Methylopila capsulata</name>
    <dbReference type="NCBI Taxonomy" id="61654"/>
    <lineage>
        <taxon>Bacteria</taxon>
        <taxon>Pseudomonadati</taxon>
        <taxon>Pseudomonadota</taxon>
        <taxon>Alphaproteobacteria</taxon>
        <taxon>Hyphomicrobiales</taxon>
        <taxon>Methylopilaceae</taxon>
        <taxon>Methylopila</taxon>
    </lineage>
</organism>
<keyword evidence="3" id="KW-1185">Reference proteome</keyword>
<evidence type="ECO:0000313" key="3">
    <source>
        <dbReference type="Proteomes" id="UP000758856"/>
    </source>
</evidence>
<accession>A0ABS2T3E5</accession>
<dbReference type="RefSeq" id="WP_204949088.1">
    <property type="nucleotide sequence ID" value="NZ_BSFF01000002.1"/>
</dbReference>
<comment type="caution">
    <text evidence="2">The sequence shown here is derived from an EMBL/GenBank/DDBJ whole genome shotgun (WGS) entry which is preliminary data.</text>
</comment>
<feature type="transmembrane region" description="Helical" evidence="1">
    <location>
        <begin position="83"/>
        <end position="102"/>
    </location>
</feature>
<feature type="transmembrane region" description="Helical" evidence="1">
    <location>
        <begin position="15"/>
        <end position="39"/>
    </location>
</feature>
<evidence type="ECO:0000256" key="1">
    <source>
        <dbReference type="SAM" id="Phobius"/>
    </source>
</evidence>
<gene>
    <name evidence="2" type="ORF">JOD31_000905</name>
</gene>
<reference evidence="2 3" key="1">
    <citation type="submission" date="2021-01" db="EMBL/GenBank/DDBJ databases">
        <title>Genomic Encyclopedia of Type Strains, Phase IV (KMG-IV): sequencing the most valuable type-strain genomes for metagenomic binning, comparative biology and taxonomic classification.</title>
        <authorList>
            <person name="Goeker M."/>
        </authorList>
    </citation>
    <scope>NUCLEOTIDE SEQUENCE [LARGE SCALE GENOMIC DNA]</scope>
    <source>
        <strain evidence="2 3">DSM 6130</strain>
    </source>
</reference>
<keyword evidence="1" id="KW-0472">Membrane</keyword>
<feature type="transmembrane region" description="Helical" evidence="1">
    <location>
        <begin position="45"/>
        <end position="71"/>
    </location>
</feature>
<evidence type="ECO:0008006" key="4">
    <source>
        <dbReference type="Google" id="ProtNLM"/>
    </source>
</evidence>
<dbReference type="EMBL" id="JAFBCY010000001">
    <property type="protein sequence ID" value="MBM7850693.1"/>
    <property type="molecule type" value="Genomic_DNA"/>
</dbReference>
<dbReference type="Proteomes" id="UP000758856">
    <property type="component" value="Unassembled WGS sequence"/>
</dbReference>
<name>A0ABS2T3E5_9HYPH</name>
<dbReference type="Pfam" id="PF07386">
    <property type="entry name" value="DUF1499"/>
    <property type="match status" value="1"/>
</dbReference>
<dbReference type="InterPro" id="IPR010865">
    <property type="entry name" value="DUF1499"/>
</dbReference>
<proteinExistence type="predicted"/>
<evidence type="ECO:0000313" key="2">
    <source>
        <dbReference type="EMBL" id="MBM7850693.1"/>
    </source>
</evidence>
<keyword evidence="1" id="KW-0812">Transmembrane</keyword>
<keyword evidence="1" id="KW-1133">Transmembrane helix</keyword>
<protein>
    <recommendedName>
        <fullName evidence="4">DUF1499 domain-containing protein</fullName>
    </recommendedName>
</protein>
<sequence length="261" mass="27454">MTFDLREPRRRRSRLAGLALALAWFSVLVALYAFALLRLRLVEPFAAFAAFASGLGIAVIAILLGALALVVVWTTGLRGGVRAAAAIAISLAVLAGPAYVAGRGFRAPVLNDVATDLADPPAFTRAGRDRTPGDLPVPGAIPAEQAERLRAAYADLQPLKLSQPPDEVSNLVIALVEERGWRTLGPTAYPRGGPPLGRVEAVARSPVLGFEDDVVIRVREDGTGSRVDMRSASRLGRGDFGANAERIRSFLADLKAAAGGG</sequence>